<evidence type="ECO:0000313" key="2">
    <source>
        <dbReference type="Proteomes" id="UP000292580"/>
    </source>
</evidence>
<keyword evidence="2" id="KW-1185">Reference proteome</keyword>
<evidence type="ECO:0008006" key="3">
    <source>
        <dbReference type="Google" id="ProtNLM"/>
    </source>
</evidence>
<dbReference type="RefSeq" id="WP_130647055.1">
    <property type="nucleotide sequence ID" value="NZ_PGCL01000003.1"/>
</dbReference>
<reference evidence="1 2" key="1">
    <citation type="submission" date="2017-11" db="EMBL/GenBank/DDBJ databases">
        <title>Isolation and Characterization of Methanofollis Species from Methane Seep Offshore SW Taiwan.</title>
        <authorList>
            <person name="Teng N.-H."/>
            <person name="Lai M.-C."/>
            <person name="Chen S.-C."/>
        </authorList>
    </citation>
    <scope>NUCLEOTIDE SEQUENCE [LARGE SCALE GENOMIC DNA]</scope>
    <source>
        <strain evidence="1 2">FWC-SCC2</strain>
    </source>
</reference>
<dbReference type="InterPro" id="IPR029062">
    <property type="entry name" value="Class_I_gatase-like"/>
</dbReference>
<dbReference type="EMBL" id="PGCL01000003">
    <property type="protein sequence ID" value="TAJ43991.1"/>
    <property type="molecule type" value="Genomic_DNA"/>
</dbReference>
<gene>
    <name evidence="1" type="ORF">CUJ86_08070</name>
</gene>
<organism evidence="1 2">
    <name type="scientific">Methanofollis fontis</name>
    <dbReference type="NCBI Taxonomy" id="2052832"/>
    <lineage>
        <taxon>Archaea</taxon>
        <taxon>Methanobacteriati</taxon>
        <taxon>Methanobacteriota</taxon>
        <taxon>Stenosarchaea group</taxon>
        <taxon>Methanomicrobia</taxon>
        <taxon>Methanomicrobiales</taxon>
        <taxon>Methanomicrobiaceae</taxon>
        <taxon>Methanofollis</taxon>
    </lineage>
</organism>
<dbReference type="OrthoDB" id="130109at2157"/>
<accession>A0A483CRU8</accession>
<name>A0A483CRU8_9EURY</name>
<proteinExistence type="predicted"/>
<protein>
    <recommendedName>
        <fullName evidence="3">Glutamine amidotransferase domain-containing protein</fullName>
    </recommendedName>
</protein>
<dbReference type="SUPFAM" id="SSF52317">
    <property type="entry name" value="Class I glutamine amidotransferase-like"/>
    <property type="match status" value="1"/>
</dbReference>
<comment type="caution">
    <text evidence="1">The sequence shown here is derived from an EMBL/GenBank/DDBJ whole genome shotgun (WGS) entry which is preliminary data.</text>
</comment>
<dbReference type="AlphaFoldDB" id="A0A483CRU8"/>
<dbReference type="Proteomes" id="UP000292580">
    <property type="component" value="Unassembled WGS sequence"/>
</dbReference>
<sequence>MITKATILWDQPGTFNRYVNECCNVCCDHATHHMIAAPFYRARTVALIVPTGFANSTYSSLLPGLRASSRRIRSFVEKGGRLLVFGAMDYRAGAYDWLPFAVEYHHEFKQRPLLFPEESGYASLIDGYDTSAVETDGYFRDYDADVVAETPDGEAVIISRTVGDGVVIVTATHEYPSVPFMGAFCTAERETLF</sequence>
<evidence type="ECO:0000313" key="1">
    <source>
        <dbReference type="EMBL" id="TAJ43991.1"/>
    </source>
</evidence>